<name>A0A7C3SKA5_9BACT</name>
<evidence type="ECO:0008006" key="2">
    <source>
        <dbReference type="Google" id="ProtNLM"/>
    </source>
</evidence>
<dbReference type="NCBIfam" id="NF045662">
    <property type="entry name" value="DVU0298_fam"/>
    <property type="match status" value="1"/>
</dbReference>
<accession>A0A7C3SKA5</accession>
<proteinExistence type="predicted"/>
<dbReference type="EMBL" id="DTHB01000027">
    <property type="protein sequence ID" value="HGB14278.1"/>
    <property type="molecule type" value="Genomic_DNA"/>
</dbReference>
<dbReference type="Gene3D" id="1.25.10.10">
    <property type="entry name" value="Leucine-rich Repeat Variant"/>
    <property type="match status" value="1"/>
</dbReference>
<dbReference type="InterPro" id="IPR016024">
    <property type="entry name" value="ARM-type_fold"/>
</dbReference>
<protein>
    <recommendedName>
        <fullName evidence="2">HEAT repeat domain-containing protein</fullName>
    </recommendedName>
</protein>
<dbReference type="InterPro" id="IPR011989">
    <property type="entry name" value="ARM-like"/>
</dbReference>
<reference evidence="1" key="1">
    <citation type="journal article" date="2020" name="mSystems">
        <title>Genome- and Community-Level Interaction Insights into Carbon Utilization and Element Cycling Functions of Hydrothermarchaeota in Hydrothermal Sediment.</title>
        <authorList>
            <person name="Zhou Z."/>
            <person name="Liu Y."/>
            <person name="Xu W."/>
            <person name="Pan J."/>
            <person name="Luo Z.H."/>
            <person name="Li M."/>
        </authorList>
    </citation>
    <scope>NUCLEOTIDE SEQUENCE [LARGE SCALE GENOMIC DNA]</scope>
    <source>
        <strain evidence="1">SpSt-776</strain>
    </source>
</reference>
<dbReference type="AlphaFoldDB" id="A0A7C3SKA5"/>
<evidence type="ECO:0000313" key="1">
    <source>
        <dbReference type="EMBL" id="HGB14278.1"/>
    </source>
</evidence>
<dbReference type="InterPro" id="IPR054701">
    <property type="entry name" value="DVU0298-like"/>
</dbReference>
<comment type="caution">
    <text evidence="1">The sequence shown here is derived from an EMBL/GenBank/DDBJ whole genome shotgun (WGS) entry which is preliminary data.</text>
</comment>
<gene>
    <name evidence="1" type="ORF">ENV62_03440</name>
</gene>
<dbReference type="SUPFAM" id="SSF48371">
    <property type="entry name" value="ARM repeat"/>
    <property type="match status" value="1"/>
</dbReference>
<sequence>MTPRRLLQENLITLLRKGDFDAVARLAGQEKGVVDALLQFLYDPRDLLLWRALEGLGQVAARHPEQVRRVITRLLWLLNEDSGSFGWGAAAALGEIGRRQLSLVRDIIPMFCGFLEEKFSRGSMLWGIGRLAEIHPEELTEVAPYILASLTDEDPQVRGLGAWCAGKMRAKEAKAALQGLLGDQEVVTLYEKGELHQTTVGRLAREALDLLD</sequence>
<organism evidence="1">
    <name type="scientific">Desulfobacca acetoxidans</name>
    <dbReference type="NCBI Taxonomy" id="60893"/>
    <lineage>
        <taxon>Bacteria</taxon>
        <taxon>Pseudomonadati</taxon>
        <taxon>Thermodesulfobacteriota</taxon>
        <taxon>Desulfobaccia</taxon>
        <taxon>Desulfobaccales</taxon>
        <taxon>Desulfobaccaceae</taxon>
        <taxon>Desulfobacca</taxon>
    </lineage>
</organism>